<dbReference type="RefSeq" id="WP_008537795.1">
    <property type="nucleotide sequence ID" value="NZ_JH601090.1"/>
</dbReference>
<proteinExistence type="predicted"/>
<dbReference type="GeneID" id="62779940"/>
<accession>A0ABN0EKI9</accession>
<keyword evidence="2" id="KW-1185">Reference proteome</keyword>
<gene>
    <name evidence="1" type="ORF">HMPREF9454_00572</name>
</gene>
<protein>
    <recommendedName>
        <fullName evidence="3">Ribbon-helix-helix protein CopG domain-containing protein</fullName>
    </recommendedName>
</protein>
<dbReference type="Proteomes" id="UP000005963">
    <property type="component" value="Unassembled WGS sequence"/>
</dbReference>
<evidence type="ECO:0008006" key="3">
    <source>
        <dbReference type="Google" id="ProtNLM"/>
    </source>
</evidence>
<comment type="caution">
    <text evidence="1">The sequence shown here is derived from an EMBL/GenBank/DDBJ whole genome shotgun (WGS) entry which is preliminary data.</text>
</comment>
<reference evidence="1 2" key="1">
    <citation type="submission" date="2012-01" db="EMBL/GenBank/DDBJ databases">
        <title>The Genome Sequence of Megamonas funiformis YIT 11815.</title>
        <authorList>
            <consortium name="The Broad Institute Genome Sequencing Platform"/>
            <person name="Earl A."/>
            <person name="Ward D."/>
            <person name="Feldgarden M."/>
            <person name="Gevers D."/>
            <person name="Morotomi M."/>
            <person name="Young S.K."/>
            <person name="Zeng Q."/>
            <person name="Gargeya S."/>
            <person name="Fitzgerald M."/>
            <person name="Haas B."/>
            <person name="Abouelleil A."/>
            <person name="Alvarado L."/>
            <person name="Arachchi H.M."/>
            <person name="Berlin A."/>
            <person name="Chapman S.B."/>
            <person name="Gearin G."/>
            <person name="Goldberg J."/>
            <person name="Griggs A."/>
            <person name="Gujja S."/>
            <person name="Hansen M."/>
            <person name="Heiman D."/>
            <person name="Howarth C."/>
            <person name="Larimer J."/>
            <person name="Lui A."/>
            <person name="MacDonald P.J.P."/>
            <person name="McCowen C."/>
            <person name="Montmayeur A."/>
            <person name="Murphy C."/>
            <person name="Neiman D."/>
            <person name="Pearson M."/>
            <person name="Priest M."/>
            <person name="Roberts A."/>
            <person name="Saif S."/>
            <person name="Shea T."/>
            <person name="Sisk P."/>
            <person name="Stolte C."/>
            <person name="Sykes S."/>
            <person name="Wortman J."/>
            <person name="Nusbaum C."/>
            <person name="Birren B."/>
        </authorList>
    </citation>
    <scope>NUCLEOTIDE SEQUENCE [LARGE SCALE GENOMIC DNA]</scope>
    <source>
        <strain evidence="1 2">YIT 11815</strain>
    </source>
</reference>
<sequence>MPTKLKRITFAVTPDIENILDEAKKFFYNRSQSEMLRILILEGLASLKKKNKIA</sequence>
<evidence type="ECO:0000313" key="1">
    <source>
        <dbReference type="EMBL" id="EHR38767.1"/>
    </source>
</evidence>
<organism evidence="1 2">
    <name type="scientific">Megamonas funiformis YIT 11815</name>
    <dbReference type="NCBI Taxonomy" id="742816"/>
    <lineage>
        <taxon>Bacteria</taxon>
        <taxon>Bacillati</taxon>
        <taxon>Bacillota</taxon>
        <taxon>Negativicutes</taxon>
        <taxon>Selenomonadales</taxon>
        <taxon>Selenomonadaceae</taxon>
        <taxon>Megamonas</taxon>
    </lineage>
</organism>
<dbReference type="EMBL" id="ADMB01000024">
    <property type="protein sequence ID" value="EHR38767.1"/>
    <property type="molecule type" value="Genomic_DNA"/>
</dbReference>
<name>A0ABN0EKI9_9FIRM</name>
<evidence type="ECO:0000313" key="2">
    <source>
        <dbReference type="Proteomes" id="UP000005963"/>
    </source>
</evidence>